<feature type="region of interest" description="Disordered" evidence="1">
    <location>
        <begin position="42"/>
        <end position="83"/>
    </location>
</feature>
<name>A0ABP8YSD6_9MICO</name>
<organism evidence="2 3">
    <name type="scientific">Pedococcus ginsenosidimutans</name>
    <dbReference type="NCBI Taxonomy" id="490570"/>
    <lineage>
        <taxon>Bacteria</taxon>
        <taxon>Bacillati</taxon>
        <taxon>Actinomycetota</taxon>
        <taxon>Actinomycetes</taxon>
        <taxon>Micrococcales</taxon>
        <taxon>Intrasporangiaceae</taxon>
        <taxon>Pedococcus</taxon>
    </lineage>
</organism>
<keyword evidence="3" id="KW-1185">Reference proteome</keyword>
<gene>
    <name evidence="2" type="ORF">GCM10025782_36860</name>
</gene>
<protein>
    <submittedName>
        <fullName evidence="2">Uncharacterized protein</fullName>
    </submittedName>
</protein>
<dbReference type="EMBL" id="BAABLO010000013">
    <property type="protein sequence ID" value="GAA4733919.1"/>
    <property type="molecule type" value="Genomic_DNA"/>
</dbReference>
<sequence length="83" mass="8483">MGESGAREGGGQGLGDPGLRAVVDHDEVVRAVPLRRHRLQAPGQQCDAVARDDDAHDAGSVGSHVADARSAGHPAGARQAPCR</sequence>
<accession>A0ABP8YSD6</accession>
<evidence type="ECO:0000313" key="3">
    <source>
        <dbReference type="Proteomes" id="UP001500556"/>
    </source>
</evidence>
<comment type="caution">
    <text evidence="2">The sequence shown here is derived from an EMBL/GenBank/DDBJ whole genome shotgun (WGS) entry which is preliminary data.</text>
</comment>
<evidence type="ECO:0000256" key="1">
    <source>
        <dbReference type="SAM" id="MobiDB-lite"/>
    </source>
</evidence>
<evidence type="ECO:0000313" key="2">
    <source>
        <dbReference type="EMBL" id="GAA4733919.1"/>
    </source>
</evidence>
<dbReference type="Proteomes" id="UP001500556">
    <property type="component" value="Unassembled WGS sequence"/>
</dbReference>
<proteinExistence type="predicted"/>
<reference evidence="3" key="1">
    <citation type="journal article" date="2019" name="Int. J. Syst. Evol. Microbiol.">
        <title>The Global Catalogue of Microorganisms (GCM) 10K type strain sequencing project: providing services to taxonomists for standard genome sequencing and annotation.</title>
        <authorList>
            <consortium name="The Broad Institute Genomics Platform"/>
            <consortium name="The Broad Institute Genome Sequencing Center for Infectious Disease"/>
            <person name="Wu L."/>
            <person name="Ma J."/>
        </authorList>
    </citation>
    <scope>NUCLEOTIDE SEQUENCE [LARGE SCALE GENOMIC DNA]</scope>
    <source>
        <strain evidence="3">JCM 18961</strain>
    </source>
</reference>